<dbReference type="SMART" id="SM00220">
    <property type="entry name" value="S_TKc"/>
    <property type="match status" value="1"/>
</dbReference>
<evidence type="ECO:0000256" key="1">
    <source>
        <dbReference type="ARBA" id="ARBA00022527"/>
    </source>
</evidence>
<dbReference type="InterPro" id="IPR011009">
    <property type="entry name" value="Kinase-like_dom_sf"/>
</dbReference>
<keyword evidence="4 7" id="KW-0418">Kinase</keyword>
<reference evidence="8" key="1">
    <citation type="journal article" date="2012" name="MBio">
        <title>Comparative genome analysis of Trichophyton rubrum and related dermatophytes reveals candidate genes involved in infection.</title>
        <authorList>
            <person name="Martinez D.A."/>
            <person name="Oliver B.G."/>
            <person name="Graeser Y."/>
            <person name="Goldberg J.M."/>
            <person name="Li W."/>
            <person name="Martinez-Rossi N.M."/>
            <person name="Monod M."/>
            <person name="Shelest E."/>
            <person name="Barton R.C."/>
            <person name="Birch E."/>
            <person name="Brakhage A.A."/>
            <person name="Chen Z."/>
            <person name="Gurr S.J."/>
            <person name="Heiman D."/>
            <person name="Heitman J."/>
            <person name="Kosti I."/>
            <person name="Rossi A."/>
            <person name="Saif S."/>
            <person name="Samalova M."/>
            <person name="Saunders C.W."/>
            <person name="Shea T."/>
            <person name="Summerbell R.C."/>
            <person name="Xu J."/>
            <person name="Young S."/>
            <person name="Zeng Q."/>
            <person name="Birren B.W."/>
            <person name="Cuomo C.A."/>
            <person name="White T.C."/>
        </authorList>
    </citation>
    <scope>NUCLEOTIDE SEQUENCE [LARGE SCALE GENOMIC DNA]</scope>
    <source>
        <strain evidence="8">ATCC MYA-4605 / CBS 113480</strain>
    </source>
</reference>
<dbReference type="InterPro" id="IPR051175">
    <property type="entry name" value="CLK_kinases"/>
</dbReference>
<proteinExistence type="predicted"/>
<sequence>MVPVIMENFTIHGPNGEHECYVTAPARASLADVKDGSWVRLFKLDTARVLAAQLVIAVEYIHARGYVHGDLHLGNVLLKMPSEFHQLPPPPPKSYMNVMGHQNLIQWFVSMVNRFHQECPLMVLRQYGSGSKRRYLCCRSSDFTVRFWPGLSTLTRIWKTSSFPSNIWTLACSIWAIVAQRPLFDSFLATQDDMVCEHVDALGILPPEWWQKWEARHSRFAEDGTPINRSAFRSWDDRFEDSIQQPRCDSGMPPFGSDERDVISSMLRSMLSFKPENRPTAKQVLESEWMVKWALPQCDSYRDQYPFAK</sequence>
<dbReference type="PANTHER" id="PTHR45646">
    <property type="entry name" value="SERINE/THREONINE-PROTEIN KINASE DOA-RELATED"/>
    <property type="match status" value="1"/>
</dbReference>
<dbReference type="OrthoDB" id="5979581at2759"/>
<dbReference type="STRING" id="554155.C5FQR2"/>
<dbReference type="Proteomes" id="UP000002035">
    <property type="component" value="Unassembled WGS sequence"/>
</dbReference>
<dbReference type="HOGENOM" id="CLU_000288_81_2_1"/>
<organism evidence="7 8">
    <name type="scientific">Arthroderma otae (strain ATCC MYA-4605 / CBS 113480)</name>
    <name type="common">Microsporum canis</name>
    <dbReference type="NCBI Taxonomy" id="554155"/>
    <lineage>
        <taxon>Eukaryota</taxon>
        <taxon>Fungi</taxon>
        <taxon>Dikarya</taxon>
        <taxon>Ascomycota</taxon>
        <taxon>Pezizomycotina</taxon>
        <taxon>Eurotiomycetes</taxon>
        <taxon>Eurotiomycetidae</taxon>
        <taxon>Onygenales</taxon>
        <taxon>Arthrodermataceae</taxon>
        <taxon>Microsporum</taxon>
    </lineage>
</organism>
<dbReference type="VEuPathDB" id="FungiDB:MCYG_05034"/>
<dbReference type="SUPFAM" id="SSF56112">
    <property type="entry name" value="Protein kinase-like (PK-like)"/>
    <property type="match status" value="1"/>
</dbReference>
<feature type="domain" description="Protein kinase" evidence="6">
    <location>
        <begin position="1"/>
        <end position="290"/>
    </location>
</feature>
<dbReference type="PANTHER" id="PTHR45646:SF11">
    <property type="entry name" value="SERINE_THREONINE-PROTEIN KINASE DOA"/>
    <property type="match status" value="1"/>
</dbReference>
<accession>C5FQR2</accession>
<dbReference type="InterPro" id="IPR000719">
    <property type="entry name" value="Prot_kinase_dom"/>
</dbReference>
<keyword evidence="3" id="KW-0547">Nucleotide-binding</keyword>
<evidence type="ECO:0000259" key="6">
    <source>
        <dbReference type="PROSITE" id="PS50011"/>
    </source>
</evidence>
<evidence type="ECO:0000256" key="5">
    <source>
        <dbReference type="ARBA" id="ARBA00022840"/>
    </source>
</evidence>
<keyword evidence="1" id="KW-0723">Serine/threonine-protein kinase</keyword>
<dbReference type="GO" id="GO:0005524">
    <property type="term" value="F:ATP binding"/>
    <property type="evidence" value="ECO:0007669"/>
    <property type="project" value="UniProtKB-KW"/>
</dbReference>
<dbReference type="EMBL" id="DS995704">
    <property type="protein sequence ID" value="EEQ32215.1"/>
    <property type="molecule type" value="Genomic_DNA"/>
</dbReference>
<dbReference type="eggNOG" id="KOG1290">
    <property type="taxonomic scope" value="Eukaryota"/>
</dbReference>
<evidence type="ECO:0000256" key="2">
    <source>
        <dbReference type="ARBA" id="ARBA00022679"/>
    </source>
</evidence>
<dbReference type="AlphaFoldDB" id="C5FQR2"/>
<dbReference type="GeneID" id="9226152"/>
<keyword evidence="5" id="KW-0067">ATP-binding</keyword>
<dbReference type="GO" id="GO:0004674">
    <property type="term" value="F:protein serine/threonine kinase activity"/>
    <property type="evidence" value="ECO:0007669"/>
    <property type="project" value="UniProtKB-KW"/>
</dbReference>
<gene>
    <name evidence="7" type="ORF">MCYG_05034</name>
</gene>
<evidence type="ECO:0000313" key="7">
    <source>
        <dbReference type="EMBL" id="EEQ32215.1"/>
    </source>
</evidence>
<dbReference type="Gene3D" id="1.10.510.10">
    <property type="entry name" value="Transferase(Phosphotransferase) domain 1"/>
    <property type="match status" value="1"/>
</dbReference>
<dbReference type="Gene3D" id="3.30.200.20">
    <property type="entry name" value="Phosphorylase Kinase, domain 1"/>
    <property type="match status" value="1"/>
</dbReference>
<evidence type="ECO:0000256" key="3">
    <source>
        <dbReference type="ARBA" id="ARBA00022741"/>
    </source>
</evidence>
<dbReference type="RefSeq" id="XP_002847297.1">
    <property type="nucleotide sequence ID" value="XM_002847251.1"/>
</dbReference>
<evidence type="ECO:0000256" key="4">
    <source>
        <dbReference type="ARBA" id="ARBA00022777"/>
    </source>
</evidence>
<keyword evidence="2" id="KW-0808">Transferase</keyword>
<name>C5FQR2_ARTOC</name>
<dbReference type="PROSITE" id="PS50011">
    <property type="entry name" value="PROTEIN_KINASE_DOM"/>
    <property type="match status" value="1"/>
</dbReference>
<keyword evidence="8" id="KW-1185">Reference proteome</keyword>
<dbReference type="OMA" id="WALPECE"/>
<protein>
    <submittedName>
        <fullName evidence="7">Protein kinase domain-containing protein</fullName>
    </submittedName>
</protein>
<dbReference type="GO" id="GO:0005634">
    <property type="term" value="C:nucleus"/>
    <property type="evidence" value="ECO:0007669"/>
    <property type="project" value="TreeGrafter"/>
</dbReference>
<evidence type="ECO:0000313" key="8">
    <source>
        <dbReference type="Proteomes" id="UP000002035"/>
    </source>
</evidence>